<dbReference type="InterPro" id="IPR036390">
    <property type="entry name" value="WH_DNA-bd_sf"/>
</dbReference>
<evidence type="ECO:0000259" key="1">
    <source>
        <dbReference type="PROSITE" id="PS50995"/>
    </source>
</evidence>
<keyword evidence="3" id="KW-1185">Reference proteome</keyword>
<dbReference type="Proteomes" id="UP000473325">
    <property type="component" value="Unassembled WGS sequence"/>
</dbReference>
<dbReference type="GO" id="GO:0006950">
    <property type="term" value="P:response to stress"/>
    <property type="evidence" value="ECO:0007669"/>
    <property type="project" value="TreeGrafter"/>
</dbReference>
<dbReference type="InterPro" id="IPR000835">
    <property type="entry name" value="HTH_MarR-typ"/>
</dbReference>
<dbReference type="InterPro" id="IPR039422">
    <property type="entry name" value="MarR/SlyA-like"/>
</dbReference>
<accession>A0A6L7F1Y9</accession>
<dbReference type="Gene3D" id="1.10.10.10">
    <property type="entry name" value="Winged helix-like DNA-binding domain superfamily/Winged helix DNA-binding domain"/>
    <property type="match status" value="1"/>
</dbReference>
<dbReference type="AlphaFoldDB" id="A0A6L7F1Y9"/>
<dbReference type="GO" id="GO:0003700">
    <property type="term" value="F:DNA-binding transcription factor activity"/>
    <property type="evidence" value="ECO:0007669"/>
    <property type="project" value="InterPro"/>
</dbReference>
<evidence type="ECO:0000313" key="3">
    <source>
        <dbReference type="Proteomes" id="UP000473325"/>
    </source>
</evidence>
<dbReference type="PANTHER" id="PTHR33164:SF104">
    <property type="entry name" value="TRANSCRIPTIONAL REGULATORY PROTEIN"/>
    <property type="match status" value="1"/>
</dbReference>
<dbReference type="PROSITE" id="PS50995">
    <property type="entry name" value="HTH_MARR_2"/>
    <property type="match status" value="1"/>
</dbReference>
<dbReference type="Pfam" id="PF12802">
    <property type="entry name" value="MarR_2"/>
    <property type="match status" value="1"/>
</dbReference>
<feature type="domain" description="HTH marR-type" evidence="1">
    <location>
        <begin position="31"/>
        <end position="163"/>
    </location>
</feature>
<sequence>MSDMTDDVPDLDLQRGLEAGFDHERVPTSVALEVLRAVIGESGRVRHAVSRRAGLSESELDALQHLMTMPDGAHLGPADLSRLLHVTSAAATQITDRLVSRGHVEREPDPGDRRRTRLVVTPSGRAEVIGYLMPMFEGLGRWDGEFSAEERAVVHRYLVGVREVLTRVADGQG</sequence>
<proteinExistence type="predicted"/>
<reference evidence="2 3" key="1">
    <citation type="submission" date="2019-12" db="EMBL/GenBank/DDBJ databases">
        <authorList>
            <person name="Kun Z."/>
        </authorList>
    </citation>
    <scope>NUCLEOTIDE SEQUENCE [LARGE SCALE GENOMIC DNA]</scope>
    <source>
        <strain evidence="2 3">YIM 123512</strain>
    </source>
</reference>
<dbReference type="PANTHER" id="PTHR33164">
    <property type="entry name" value="TRANSCRIPTIONAL REGULATOR, MARR FAMILY"/>
    <property type="match status" value="1"/>
</dbReference>
<gene>
    <name evidence="2" type="ORF">GRQ65_17930</name>
</gene>
<dbReference type="EMBL" id="WUEK01000012">
    <property type="protein sequence ID" value="MXG91429.1"/>
    <property type="molecule type" value="Genomic_DNA"/>
</dbReference>
<dbReference type="SMART" id="SM00347">
    <property type="entry name" value="HTH_MARR"/>
    <property type="match status" value="1"/>
</dbReference>
<dbReference type="InterPro" id="IPR036388">
    <property type="entry name" value="WH-like_DNA-bd_sf"/>
</dbReference>
<dbReference type="SUPFAM" id="SSF46785">
    <property type="entry name" value="Winged helix' DNA-binding domain"/>
    <property type="match status" value="1"/>
</dbReference>
<protein>
    <submittedName>
        <fullName evidence="2">MarR family transcriptional regulator</fullName>
    </submittedName>
</protein>
<dbReference type="PRINTS" id="PR00598">
    <property type="entry name" value="HTHMARR"/>
</dbReference>
<name>A0A6L7F1Y9_9ACTN</name>
<comment type="caution">
    <text evidence="2">The sequence shown here is derived from an EMBL/GenBank/DDBJ whole genome shotgun (WGS) entry which is preliminary data.</text>
</comment>
<evidence type="ECO:0000313" key="2">
    <source>
        <dbReference type="EMBL" id="MXG91429.1"/>
    </source>
</evidence>
<organism evidence="2 3">
    <name type="scientific">Nocardioides flavescens</name>
    <dbReference type="NCBI Taxonomy" id="2691959"/>
    <lineage>
        <taxon>Bacteria</taxon>
        <taxon>Bacillati</taxon>
        <taxon>Actinomycetota</taxon>
        <taxon>Actinomycetes</taxon>
        <taxon>Propionibacteriales</taxon>
        <taxon>Nocardioidaceae</taxon>
        <taxon>Nocardioides</taxon>
    </lineage>
</organism>